<dbReference type="GO" id="GO:0019760">
    <property type="term" value="P:glucosinolate metabolic process"/>
    <property type="evidence" value="ECO:0007669"/>
    <property type="project" value="UniProtKB-ARBA"/>
</dbReference>
<organism evidence="5 6">
    <name type="scientific">Piedraia hortae CBS 480.64</name>
    <dbReference type="NCBI Taxonomy" id="1314780"/>
    <lineage>
        <taxon>Eukaryota</taxon>
        <taxon>Fungi</taxon>
        <taxon>Dikarya</taxon>
        <taxon>Ascomycota</taxon>
        <taxon>Pezizomycotina</taxon>
        <taxon>Dothideomycetes</taxon>
        <taxon>Dothideomycetidae</taxon>
        <taxon>Capnodiales</taxon>
        <taxon>Piedraiaceae</taxon>
        <taxon>Piedraia</taxon>
    </lineage>
</organism>
<dbReference type="EMBL" id="MU005987">
    <property type="protein sequence ID" value="KAF2859888.1"/>
    <property type="molecule type" value="Genomic_DNA"/>
</dbReference>
<dbReference type="Pfam" id="PF01344">
    <property type="entry name" value="Kelch_1"/>
    <property type="match status" value="1"/>
</dbReference>
<feature type="region of interest" description="Disordered" evidence="4">
    <location>
        <begin position="179"/>
        <end position="198"/>
    </location>
</feature>
<protein>
    <submittedName>
        <fullName evidence="5">Galactose oxidase</fullName>
    </submittedName>
</protein>
<feature type="region of interest" description="Disordered" evidence="4">
    <location>
        <begin position="37"/>
        <end position="104"/>
    </location>
</feature>
<gene>
    <name evidence="5" type="ORF">K470DRAFT_295331</name>
</gene>
<proteinExistence type="predicted"/>
<feature type="compositionally biased region" description="Basic and acidic residues" evidence="4">
    <location>
        <begin position="792"/>
        <end position="802"/>
    </location>
</feature>
<dbReference type="PANTHER" id="PTHR47435:SF4">
    <property type="entry name" value="KELCH REPEAT PROTEIN (AFU_ORTHOLOGUE AFUA_5G12780)"/>
    <property type="match status" value="1"/>
</dbReference>
<feature type="region of interest" description="Disordered" evidence="4">
    <location>
        <begin position="792"/>
        <end position="812"/>
    </location>
</feature>
<keyword evidence="2" id="KW-0408">Iron</keyword>
<keyword evidence="6" id="KW-1185">Reference proteome</keyword>
<name>A0A6A7BZG0_9PEZI</name>
<reference evidence="5" key="1">
    <citation type="journal article" date="2020" name="Stud. Mycol.">
        <title>101 Dothideomycetes genomes: a test case for predicting lifestyles and emergence of pathogens.</title>
        <authorList>
            <person name="Haridas S."/>
            <person name="Albert R."/>
            <person name="Binder M."/>
            <person name="Bloem J."/>
            <person name="Labutti K."/>
            <person name="Salamov A."/>
            <person name="Andreopoulos B."/>
            <person name="Baker S."/>
            <person name="Barry K."/>
            <person name="Bills G."/>
            <person name="Bluhm B."/>
            <person name="Cannon C."/>
            <person name="Castanera R."/>
            <person name="Culley D."/>
            <person name="Daum C."/>
            <person name="Ezra D."/>
            <person name="Gonzalez J."/>
            <person name="Henrissat B."/>
            <person name="Kuo A."/>
            <person name="Liang C."/>
            <person name="Lipzen A."/>
            <person name="Lutzoni F."/>
            <person name="Magnuson J."/>
            <person name="Mondo S."/>
            <person name="Nolan M."/>
            <person name="Ohm R."/>
            <person name="Pangilinan J."/>
            <person name="Park H.-J."/>
            <person name="Ramirez L."/>
            <person name="Alfaro M."/>
            <person name="Sun H."/>
            <person name="Tritt A."/>
            <person name="Yoshinaga Y."/>
            <person name="Zwiers L.-H."/>
            <person name="Turgeon B."/>
            <person name="Goodwin S."/>
            <person name="Spatafora J."/>
            <person name="Crous P."/>
            <person name="Grigoriev I."/>
        </authorList>
    </citation>
    <scope>NUCLEOTIDE SEQUENCE</scope>
    <source>
        <strain evidence="5">CBS 480.64</strain>
    </source>
</reference>
<dbReference type="PANTHER" id="PTHR47435">
    <property type="entry name" value="KELCH REPEAT PROTEIN (AFU_ORTHOLOGUE AFUA_5G12780)"/>
    <property type="match status" value="1"/>
</dbReference>
<sequence length="1051" mass="116276">MYHRTGSVDSDYSNLSVLENETDEFGRRIVQHQRKVRRGESRRSVLATQDASEMVVEPPLNVPPQWGRRSRRQREGADPDRYRQESPQHCRRMDGSPSAAAVNRRNRKIDELTQRGVERVEWRTIERRITSSHSPSKLRVPEFPSREWTESVSGKIGYAETPSPQGRSGSYGLLKQLAKVSNGSPSPNRVEDRDWAKRSDAMGFEPTHLLTDPEASLAHLKPPTSLSELEGSRSITTSEACRARRERLKELALKELDLEGPKPARRQVNVSKSKPPEKPRIESILSVPGTTQAKSALTDVLKEIKSHHDDQFGDATIQSLENVADAPGDPTVSDLGEETQEILNNVRDEKAHLPKEDQTILNTLDKQLTKAHEVVKDATEEMKRVEDQINSAPKPPLAIKNASPGAKVLKPASDAIPVIVHTPPKTPNTPPVRVKTPDHGSTCPTCGGQSYKGSLLRALFSELLSLIYIYTPDARWHRRIKLTPLGRILAFAVVYYLLENVLSWFFSYPREGAYMEGWGVDPDAPEYPFVIPTLLLRTFRPLWRPVWESYENRWEGGRDTTPIPTATPAPAKDAMKDYVEDRVYEELLRRATETTVKVVETAKWDGKGEVWVDERLDAPRSQTLAILRTMTSAIHGAINRAKNTYEAAYPIKASLRPLDDLNLPRAWHSLAVVDGRAYIFGGKTDDERLAGNGVDVVILPSSGVVGTDFRALDATAASPSARWMHAACVVGKDVFVFGGSTNDSGEPVDEHGRVWVFHTPTESWSYLDPPSDGKVPPPRVLHAMVACERPEFEQERTDKDVPPNRPVDPAKIVPHVPSAASYGTLVIKGGQNAAGQAMNDVWAFNVSSRTWTPLPEPPPPVDEAPCLTIVNQRIYTFSRGQTTFLELAQSSVTTPGWKKTTALIASGSWNTLPPTPSSPELSHPGDRINASLIHVPVIHNRNYLLLIGGQTTSGHQLEDAWILQVQSDASAGAWIKDAVNNALKREPKDPRWEEIKYTSDESGYSKKGIGSRRGLAVAKGSEVDGANAIIWGGIAPDGKVHGDGVMVTVNR</sequence>
<feature type="region of interest" description="Disordered" evidence="4">
    <location>
        <begin position="422"/>
        <end position="441"/>
    </location>
</feature>
<evidence type="ECO:0000256" key="4">
    <source>
        <dbReference type="SAM" id="MobiDB-lite"/>
    </source>
</evidence>
<accession>A0A6A7BZG0</accession>
<feature type="compositionally biased region" description="Basic and acidic residues" evidence="4">
    <location>
        <begin position="189"/>
        <end position="198"/>
    </location>
</feature>
<evidence type="ECO:0000256" key="3">
    <source>
        <dbReference type="SAM" id="Coils"/>
    </source>
</evidence>
<feature type="region of interest" description="Disordered" evidence="4">
    <location>
        <begin position="149"/>
        <end position="170"/>
    </location>
</feature>
<dbReference type="InterPro" id="IPR015915">
    <property type="entry name" value="Kelch-typ_b-propeller"/>
</dbReference>
<keyword evidence="3" id="KW-0175">Coiled coil</keyword>
<dbReference type="Gene3D" id="2.120.10.80">
    <property type="entry name" value="Kelch-type beta propeller"/>
    <property type="match status" value="2"/>
</dbReference>
<evidence type="ECO:0000313" key="5">
    <source>
        <dbReference type="EMBL" id="KAF2859888.1"/>
    </source>
</evidence>
<dbReference type="AlphaFoldDB" id="A0A6A7BZG0"/>
<dbReference type="InterPro" id="IPR006652">
    <property type="entry name" value="Kelch_1"/>
</dbReference>
<keyword evidence="1" id="KW-0677">Repeat</keyword>
<feature type="coiled-coil region" evidence="3">
    <location>
        <begin position="361"/>
        <end position="388"/>
    </location>
</feature>
<evidence type="ECO:0000256" key="1">
    <source>
        <dbReference type="ARBA" id="ARBA00022737"/>
    </source>
</evidence>
<feature type="compositionally biased region" description="Basic and acidic residues" evidence="4">
    <location>
        <begin position="73"/>
        <end position="94"/>
    </location>
</feature>
<dbReference type="Pfam" id="PF24681">
    <property type="entry name" value="Kelch_KLHDC2_KLHL20_DRC7"/>
    <property type="match status" value="1"/>
</dbReference>
<evidence type="ECO:0000256" key="2">
    <source>
        <dbReference type="ARBA" id="ARBA00023004"/>
    </source>
</evidence>
<dbReference type="Proteomes" id="UP000799421">
    <property type="component" value="Unassembled WGS sequence"/>
</dbReference>
<dbReference type="OrthoDB" id="10250130at2759"/>
<feature type="region of interest" description="Disordered" evidence="4">
    <location>
        <begin position="259"/>
        <end position="280"/>
    </location>
</feature>
<dbReference type="SUPFAM" id="SSF117281">
    <property type="entry name" value="Kelch motif"/>
    <property type="match status" value="1"/>
</dbReference>
<evidence type="ECO:0000313" key="6">
    <source>
        <dbReference type="Proteomes" id="UP000799421"/>
    </source>
</evidence>